<protein>
    <submittedName>
        <fullName evidence="2">Uncharacterized protein</fullName>
    </submittedName>
</protein>
<accession>A0ABN7NX22</accession>
<comment type="caution">
    <text evidence="2">The sequence shown here is derived from an EMBL/GenBank/DDBJ whole genome shotgun (WGS) entry which is preliminary data.</text>
</comment>
<organism evidence="2 3">
    <name type="scientific">Timema podura</name>
    <name type="common">Walking stick</name>
    <dbReference type="NCBI Taxonomy" id="61482"/>
    <lineage>
        <taxon>Eukaryota</taxon>
        <taxon>Metazoa</taxon>
        <taxon>Ecdysozoa</taxon>
        <taxon>Arthropoda</taxon>
        <taxon>Hexapoda</taxon>
        <taxon>Insecta</taxon>
        <taxon>Pterygota</taxon>
        <taxon>Neoptera</taxon>
        <taxon>Polyneoptera</taxon>
        <taxon>Phasmatodea</taxon>
        <taxon>Timematodea</taxon>
        <taxon>Timematoidea</taxon>
        <taxon>Timematidae</taxon>
        <taxon>Timema</taxon>
    </lineage>
</organism>
<feature type="compositionally biased region" description="Basic and acidic residues" evidence="1">
    <location>
        <begin position="266"/>
        <end position="290"/>
    </location>
</feature>
<dbReference type="Proteomes" id="UP001153148">
    <property type="component" value="Unassembled WGS sequence"/>
</dbReference>
<dbReference type="EMBL" id="CAJPIN010011355">
    <property type="protein sequence ID" value="CAG2060081.1"/>
    <property type="molecule type" value="Genomic_DNA"/>
</dbReference>
<proteinExistence type="predicted"/>
<name>A0ABN7NX22_TIMPD</name>
<gene>
    <name evidence="2" type="ORF">TPAB3V08_LOCUS7039</name>
</gene>
<reference evidence="2" key="1">
    <citation type="submission" date="2021-03" db="EMBL/GenBank/DDBJ databases">
        <authorList>
            <person name="Tran Van P."/>
        </authorList>
    </citation>
    <scope>NUCLEOTIDE SEQUENCE</scope>
</reference>
<feature type="region of interest" description="Disordered" evidence="1">
    <location>
        <begin position="238"/>
        <end position="300"/>
    </location>
</feature>
<evidence type="ECO:0000313" key="3">
    <source>
        <dbReference type="Proteomes" id="UP001153148"/>
    </source>
</evidence>
<sequence>MKVWPATQCFETNEQLKNGVNNQPGTLAALFLDNQPGTLAALFLDNQPGTLAALFLDNQPGTLAALFLDNQPGTLAALFLDNQPGTLAALFLDNQPGTLAALFLDNQPGTLAALFLDNQPGTLAALFLDNQPGTLAALFLDNQPGTLAALFLDNQPVGSKEDGQTTQQYQTANGLRFGPHDRAMSLNLNHRLGLVTIFPSTILHPPFQPSSIRAPCGSASVALTCAAKSHGSNQLCDVVESRDGRPGLSGLKKKNDVPTAPNGNSVERRERSDEKEKQVVEIKREEERNARKNNKTSYFS</sequence>
<evidence type="ECO:0000313" key="2">
    <source>
        <dbReference type="EMBL" id="CAG2060081.1"/>
    </source>
</evidence>
<keyword evidence="3" id="KW-1185">Reference proteome</keyword>
<evidence type="ECO:0000256" key="1">
    <source>
        <dbReference type="SAM" id="MobiDB-lite"/>
    </source>
</evidence>